<comment type="similarity">
    <text evidence="2">Belongs to the RUS1 family.</text>
</comment>
<evidence type="ECO:0000256" key="1">
    <source>
        <dbReference type="ARBA" id="ARBA00004370"/>
    </source>
</evidence>
<evidence type="ECO:0000313" key="9">
    <source>
        <dbReference type="Ensembl" id="ENSAPOP00000015195.1"/>
    </source>
</evidence>
<keyword evidence="10" id="KW-1185">Reference proteome</keyword>
<dbReference type="InterPro" id="IPR055412">
    <property type="entry name" value="UVB_sens_C"/>
</dbReference>
<reference evidence="9" key="1">
    <citation type="submission" date="2025-08" db="UniProtKB">
        <authorList>
            <consortium name="Ensembl"/>
        </authorList>
    </citation>
    <scope>IDENTIFICATION</scope>
</reference>
<keyword evidence="3 6" id="KW-0812">Transmembrane</keyword>
<dbReference type="CTD" id="64755"/>
<evidence type="ECO:0000256" key="4">
    <source>
        <dbReference type="ARBA" id="ARBA00022989"/>
    </source>
</evidence>
<dbReference type="Ensembl" id="ENSAPOT00000023825.1">
    <property type="protein sequence ID" value="ENSAPOP00000015195.1"/>
    <property type="gene ID" value="ENSAPOG00000018143.1"/>
</dbReference>
<evidence type="ECO:0000256" key="2">
    <source>
        <dbReference type="ARBA" id="ARBA00007558"/>
    </source>
</evidence>
<feature type="transmembrane region" description="Helical" evidence="6">
    <location>
        <begin position="164"/>
        <end position="190"/>
    </location>
</feature>
<dbReference type="GeneTree" id="ENSGT00390000000050"/>
<dbReference type="InterPro" id="IPR006968">
    <property type="entry name" value="RUS_fam"/>
</dbReference>
<dbReference type="PANTHER" id="PTHR12770">
    <property type="entry name" value="RUS1 FAMILY PROTEIN C16ORF58"/>
    <property type="match status" value="1"/>
</dbReference>
<keyword evidence="5 6" id="KW-0472">Membrane</keyword>
<feature type="domain" description="Protein root UVB sensitive/RUS" evidence="7">
    <location>
        <begin position="42"/>
        <end position="278"/>
    </location>
</feature>
<evidence type="ECO:0000256" key="5">
    <source>
        <dbReference type="ARBA" id="ARBA00023136"/>
    </source>
</evidence>
<dbReference type="RefSeq" id="XP_022050837.1">
    <property type="nucleotide sequence ID" value="XM_022195145.2"/>
</dbReference>
<dbReference type="OrthoDB" id="364779at2759"/>
<evidence type="ECO:0000259" key="8">
    <source>
        <dbReference type="Pfam" id="PF24160"/>
    </source>
</evidence>
<dbReference type="Proteomes" id="UP000257200">
    <property type="component" value="Unplaced"/>
</dbReference>
<keyword evidence="4 6" id="KW-1133">Transmembrane helix</keyword>
<evidence type="ECO:0000256" key="3">
    <source>
        <dbReference type="ARBA" id="ARBA00022692"/>
    </source>
</evidence>
<dbReference type="GO" id="GO:0016020">
    <property type="term" value="C:membrane"/>
    <property type="evidence" value="ECO:0007669"/>
    <property type="project" value="UniProtKB-SubCell"/>
</dbReference>
<comment type="subcellular location">
    <subcellularLocation>
        <location evidence="1">Membrane</location>
    </subcellularLocation>
</comment>
<evidence type="ECO:0000313" key="10">
    <source>
        <dbReference type="Proteomes" id="UP000257200"/>
    </source>
</evidence>
<reference evidence="9" key="2">
    <citation type="submission" date="2025-09" db="UniProtKB">
        <authorList>
            <consortium name="Ensembl"/>
        </authorList>
    </citation>
    <scope>IDENTIFICATION</scope>
</reference>
<dbReference type="PANTHER" id="PTHR12770:SF31">
    <property type="entry name" value="RUS FAMILY MEMBER 1"/>
    <property type="match status" value="1"/>
</dbReference>
<evidence type="ECO:0000256" key="6">
    <source>
        <dbReference type="SAM" id="Phobius"/>
    </source>
</evidence>
<dbReference type="AlphaFoldDB" id="A0A3Q1GB19"/>
<dbReference type="InParanoid" id="A0A3Q1GB19"/>
<feature type="transmembrane region" description="Helical" evidence="6">
    <location>
        <begin position="211"/>
        <end position="229"/>
    </location>
</feature>
<name>A0A3Q1GB19_9TELE</name>
<feature type="domain" description="Root UVB sensitive protein C-terminal" evidence="8">
    <location>
        <begin position="280"/>
        <end position="424"/>
    </location>
</feature>
<dbReference type="Pfam" id="PF04884">
    <property type="entry name" value="UVB_sens_prot"/>
    <property type="match status" value="1"/>
</dbReference>
<accession>A0A3Q1GB19</accession>
<dbReference type="InterPro" id="IPR054549">
    <property type="entry name" value="UVB_sens_RUS_dom"/>
</dbReference>
<organism evidence="9 10">
    <name type="scientific">Acanthochromis polyacanthus</name>
    <name type="common">spiny chromis</name>
    <dbReference type="NCBI Taxonomy" id="80966"/>
    <lineage>
        <taxon>Eukaryota</taxon>
        <taxon>Metazoa</taxon>
        <taxon>Chordata</taxon>
        <taxon>Craniata</taxon>
        <taxon>Vertebrata</taxon>
        <taxon>Euteleostomi</taxon>
        <taxon>Actinopterygii</taxon>
        <taxon>Neopterygii</taxon>
        <taxon>Teleostei</taxon>
        <taxon>Neoteleostei</taxon>
        <taxon>Acanthomorphata</taxon>
        <taxon>Ovalentaria</taxon>
        <taxon>Pomacentridae</taxon>
        <taxon>Acanthochromis</taxon>
    </lineage>
</organism>
<feature type="transmembrane region" description="Helical" evidence="6">
    <location>
        <begin position="235"/>
        <end position="252"/>
    </location>
</feature>
<dbReference type="Pfam" id="PF24160">
    <property type="entry name" value="UVB_sens_C"/>
    <property type="match status" value="1"/>
</dbReference>
<sequence length="429" mass="47494">MEEDPGVVLATERYGSAESWKYLAKDGVLERRIDGSGGESRGNSVVGVFKSVFLPQGYPESVSGDYLQYQFWDTVQAFSSSLSGTLATQASLKGVGVGNQEATVAAATVTWLLRDGTGMLGRILFAWRKGSKLDSEAKKWRLFADVLNDIAMFMEILAPYFPAFFTLIVCTAGIFKSIVGVAGGATRAALTVHQARRDNMADISAKDGSQETLVNLAGLLVSLILIPLVTDNPLLTLSLFFLFTILHLFANYKAVRSVVMETFNEARLSIALQQYLRDKRILSPREANQREPVFLEFGKAVPIKIGVRLQEIAQSPEELSLALKGNDRPYLLGIRNGCVCVCLGPEASVHDEIRAMCQAVWLSSKLSPKESTCSSPKQQSHWEMVHESHKLMDTIFSPFLRGVEAAGWDIKRTLLDWDEWRVEWKTKTS</sequence>
<dbReference type="GeneID" id="110951876"/>
<evidence type="ECO:0000259" key="7">
    <source>
        <dbReference type="Pfam" id="PF04884"/>
    </source>
</evidence>
<dbReference type="FunCoup" id="A0A3Q1GB19">
    <property type="interactions" value="908"/>
</dbReference>
<protein>
    <submittedName>
        <fullName evidence="9">RUS family member 1</fullName>
    </submittedName>
</protein>
<proteinExistence type="inferred from homology"/>